<dbReference type="RefSeq" id="WP_007237591.1">
    <property type="nucleotide sequence ID" value="NZ_BAFB01000063.1"/>
</dbReference>
<organism evidence="1 2">
    <name type="scientific">Gordonia otitidis (strain DSM 44809 / CCUG 52243 / JCM 12355 / NBRC 100426 / IFM 10032)</name>
    <dbReference type="NCBI Taxonomy" id="1108044"/>
    <lineage>
        <taxon>Bacteria</taxon>
        <taxon>Bacillati</taxon>
        <taxon>Actinomycetota</taxon>
        <taxon>Actinomycetes</taxon>
        <taxon>Mycobacteriales</taxon>
        <taxon>Gordoniaceae</taxon>
        <taxon>Gordonia</taxon>
    </lineage>
</organism>
<dbReference type="SUPFAM" id="SSF54593">
    <property type="entry name" value="Glyoxalase/Bleomycin resistance protein/Dihydroxybiphenyl dioxygenase"/>
    <property type="match status" value="1"/>
</dbReference>
<comment type="caution">
    <text evidence="1">The sequence shown here is derived from an EMBL/GenBank/DDBJ whole genome shotgun (WGS) entry which is preliminary data.</text>
</comment>
<sequence length="117" mass="12294">MHSPAPNILAALARIYVDNLDAAIPLYRALAGVDDVHCFEFRAMHLAKVGSFLLVEGADDEVRSHAATVVVRDIDLTAQTIQGAGGELLDGPAPGPNGPRLVACHPDGGIIEYIQLG</sequence>
<keyword evidence="2" id="KW-1185">Reference proteome</keyword>
<evidence type="ECO:0000313" key="2">
    <source>
        <dbReference type="Proteomes" id="UP000005038"/>
    </source>
</evidence>
<dbReference type="Gene3D" id="3.10.180.10">
    <property type="entry name" value="2,3-Dihydroxybiphenyl 1,2-Dioxygenase, domain 1"/>
    <property type="match status" value="1"/>
</dbReference>
<proteinExistence type="predicted"/>
<dbReference type="AlphaFoldDB" id="H5TIM6"/>
<dbReference type="EMBL" id="BAFB01000063">
    <property type="protein sequence ID" value="GAB33334.1"/>
    <property type="molecule type" value="Genomic_DNA"/>
</dbReference>
<gene>
    <name evidence="1" type="ORF">GOOTI_063_00030</name>
</gene>
<dbReference type="InterPro" id="IPR029068">
    <property type="entry name" value="Glyas_Bleomycin-R_OHBP_Dase"/>
</dbReference>
<dbReference type="STRING" id="1108044.GOOTI_063_00030"/>
<evidence type="ECO:0008006" key="3">
    <source>
        <dbReference type="Google" id="ProtNLM"/>
    </source>
</evidence>
<reference evidence="1" key="1">
    <citation type="submission" date="2012-02" db="EMBL/GenBank/DDBJ databases">
        <title>Whole genome shotgun sequence of Gordonia otitidis NBRC 100426.</title>
        <authorList>
            <person name="Yoshida I."/>
            <person name="Hosoyama A."/>
            <person name="Tsuchikane K."/>
            <person name="Katsumata H."/>
            <person name="Yamazaki S."/>
            <person name="Fujita N."/>
        </authorList>
    </citation>
    <scope>NUCLEOTIDE SEQUENCE [LARGE SCALE GENOMIC DNA]</scope>
    <source>
        <strain evidence="1">NBRC 100426</strain>
    </source>
</reference>
<dbReference type="OrthoDB" id="1492945at2"/>
<dbReference type="Proteomes" id="UP000005038">
    <property type="component" value="Unassembled WGS sequence"/>
</dbReference>
<protein>
    <recommendedName>
        <fullName evidence="3">VOC domain-containing protein</fullName>
    </recommendedName>
</protein>
<accession>H5TIM6</accession>
<name>H5TIM6_GORO1</name>
<evidence type="ECO:0000313" key="1">
    <source>
        <dbReference type="EMBL" id="GAB33334.1"/>
    </source>
</evidence>